<dbReference type="AlphaFoldDB" id="A0A356WB06"/>
<keyword evidence="1" id="KW-0812">Transmembrane</keyword>
<dbReference type="Pfam" id="PF02694">
    <property type="entry name" value="UPF0060"/>
    <property type="match status" value="1"/>
</dbReference>
<reference evidence="2 3" key="1">
    <citation type="journal article" date="2018" name="Nat. Biotechnol.">
        <title>A standardized bacterial taxonomy based on genome phylogeny substantially revises the tree of life.</title>
        <authorList>
            <person name="Parks D.H."/>
            <person name="Chuvochina M."/>
            <person name="Waite D.W."/>
            <person name="Rinke C."/>
            <person name="Skarshewski A."/>
            <person name="Chaumeil P.A."/>
            <person name="Hugenholtz P."/>
        </authorList>
    </citation>
    <scope>NUCLEOTIDE SEQUENCE [LARGE SCALE GENOMIC DNA]</scope>
    <source>
        <strain evidence="2">UBA10378</strain>
    </source>
</reference>
<keyword evidence="1" id="KW-1133">Transmembrane helix</keyword>
<evidence type="ECO:0000256" key="1">
    <source>
        <dbReference type="SAM" id="Phobius"/>
    </source>
</evidence>
<feature type="non-terminal residue" evidence="2">
    <location>
        <position position="31"/>
    </location>
</feature>
<dbReference type="GO" id="GO:0016020">
    <property type="term" value="C:membrane"/>
    <property type="evidence" value="ECO:0007669"/>
    <property type="project" value="InterPro"/>
</dbReference>
<proteinExistence type="predicted"/>
<comment type="caution">
    <text evidence="2">The sequence shown here is derived from an EMBL/GenBank/DDBJ whole genome shotgun (WGS) entry which is preliminary data.</text>
</comment>
<dbReference type="InterPro" id="IPR003844">
    <property type="entry name" value="UPF0060"/>
</dbReference>
<accession>A0A356WB06</accession>
<dbReference type="Proteomes" id="UP000263957">
    <property type="component" value="Unassembled WGS sequence"/>
</dbReference>
<evidence type="ECO:0000313" key="3">
    <source>
        <dbReference type="Proteomes" id="UP000263957"/>
    </source>
</evidence>
<sequence length="31" mass="3564">MKPVLIYFAAALAEIVGCFAFWAWFRLDKSV</sequence>
<feature type="transmembrane region" description="Helical" evidence="1">
    <location>
        <begin position="6"/>
        <end position="25"/>
    </location>
</feature>
<evidence type="ECO:0000313" key="2">
    <source>
        <dbReference type="EMBL" id="HBQ50122.1"/>
    </source>
</evidence>
<protein>
    <submittedName>
        <fullName evidence="2">Uncharacterized protein</fullName>
    </submittedName>
</protein>
<dbReference type="EMBL" id="DOGS01000296">
    <property type="protein sequence ID" value="HBQ50122.1"/>
    <property type="molecule type" value="Genomic_DNA"/>
</dbReference>
<name>A0A356WB06_9PROT</name>
<gene>
    <name evidence="2" type="ORF">DD728_14805</name>
</gene>
<organism evidence="2 3">
    <name type="scientific">Hyphomonas atlantica</name>
    <dbReference type="NCBI Taxonomy" id="1280948"/>
    <lineage>
        <taxon>Bacteria</taxon>
        <taxon>Pseudomonadati</taxon>
        <taxon>Pseudomonadota</taxon>
        <taxon>Alphaproteobacteria</taxon>
        <taxon>Hyphomonadales</taxon>
        <taxon>Hyphomonadaceae</taxon>
        <taxon>Hyphomonas</taxon>
    </lineage>
</organism>
<keyword evidence="1" id="KW-0472">Membrane</keyword>